<dbReference type="InterPro" id="IPR055328">
    <property type="entry name" value="HEI10-like"/>
</dbReference>
<name>A0A7J9DE32_9ROSI</name>
<comment type="caution">
    <text evidence="2">The sequence shown here is derived from an EMBL/GenBank/DDBJ whole genome shotgun (WGS) entry which is preliminary data.</text>
</comment>
<dbReference type="AlphaFoldDB" id="A0A7J9DE32"/>
<feature type="coiled-coil region" evidence="1">
    <location>
        <begin position="127"/>
        <end position="190"/>
    </location>
</feature>
<protein>
    <submittedName>
        <fullName evidence="2">Uncharacterized protein</fullName>
    </submittedName>
</protein>
<reference evidence="2 3" key="1">
    <citation type="journal article" date="2019" name="Genome Biol. Evol.">
        <title>Insights into the evolution of the New World diploid cottons (Gossypium, subgenus Houzingenia) based on genome sequencing.</title>
        <authorList>
            <person name="Grover C.E."/>
            <person name="Arick M.A. 2nd"/>
            <person name="Thrash A."/>
            <person name="Conover J.L."/>
            <person name="Sanders W.S."/>
            <person name="Peterson D.G."/>
            <person name="Frelichowski J.E."/>
            <person name="Scheffler J.A."/>
            <person name="Scheffler B.E."/>
            <person name="Wendel J.F."/>
        </authorList>
    </citation>
    <scope>NUCLEOTIDE SEQUENCE [LARGE SCALE GENOMIC DNA]</scope>
    <source>
        <strain evidence="2">8</strain>
        <tissue evidence="2">Leaf</tissue>
    </source>
</reference>
<dbReference type="PANTHER" id="PTHR47384">
    <property type="entry name" value="E3 UBIQUITIN-PROTEIN LIGASE CCNB1IP1 HOMOLOG"/>
    <property type="match status" value="1"/>
</dbReference>
<dbReference type="EMBL" id="JABEZW010000002">
    <property type="protein sequence ID" value="MBA0758997.1"/>
    <property type="molecule type" value="Genomic_DNA"/>
</dbReference>
<keyword evidence="1" id="KW-0175">Coiled coil</keyword>
<accession>A0A7J9DE32</accession>
<sequence>MTGNLIKEGYIVKNLVLMIACDVQVQFMIRGRIQSIEMRCSACRRELEGPAISTHLLCKDDESKIHGNDAVCLVCDQVLSKRRMMFYIREKELEIQYKLKRIALCWQKCEAMQEKFSEKLEQVHTAYQNLGKRCQMIEQEIESLSKEKQELQEKFSENSRPVYIFFFYHKRKVDEMYDQLRSKYQSLKRSTIQHANNFHARNEPDFFTNPATNMMDSRGPIRKGNHILLLTSSNNKPAYLVSSHFCLNYPPIQLTYMLQIDLFFLLELQGLERMYGQRDRTVQPLVLFDISSGSPAMQADISVVMSVPQIERSTLVFFSLPTCIVTERMKLLPT</sequence>
<proteinExistence type="predicted"/>
<evidence type="ECO:0000256" key="1">
    <source>
        <dbReference type="SAM" id="Coils"/>
    </source>
</evidence>
<evidence type="ECO:0000313" key="2">
    <source>
        <dbReference type="EMBL" id="MBA0758997.1"/>
    </source>
</evidence>
<gene>
    <name evidence="2" type="ORF">Gotri_021939</name>
</gene>
<keyword evidence="3" id="KW-1185">Reference proteome</keyword>
<dbReference type="PANTHER" id="PTHR47384:SF2">
    <property type="entry name" value="E3 UBIQUITIN-PROTEIN LIGASE CCNB1IP1 HOMOLOG"/>
    <property type="match status" value="1"/>
</dbReference>
<evidence type="ECO:0000313" key="3">
    <source>
        <dbReference type="Proteomes" id="UP000593568"/>
    </source>
</evidence>
<organism evidence="2 3">
    <name type="scientific">Gossypium trilobum</name>
    <dbReference type="NCBI Taxonomy" id="34281"/>
    <lineage>
        <taxon>Eukaryota</taxon>
        <taxon>Viridiplantae</taxon>
        <taxon>Streptophyta</taxon>
        <taxon>Embryophyta</taxon>
        <taxon>Tracheophyta</taxon>
        <taxon>Spermatophyta</taxon>
        <taxon>Magnoliopsida</taxon>
        <taxon>eudicotyledons</taxon>
        <taxon>Gunneridae</taxon>
        <taxon>Pentapetalae</taxon>
        <taxon>rosids</taxon>
        <taxon>malvids</taxon>
        <taxon>Malvales</taxon>
        <taxon>Malvaceae</taxon>
        <taxon>Malvoideae</taxon>
        <taxon>Gossypium</taxon>
    </lineage>
</organism>
<dbReference type="GO" id="GO:0051026">
    <property type="term" value="P:chiasma assembly"/>
    <property type="evidence" value="ECO:0007669"/>
    <property type="project" value="TreeGrafter"/>
</dbReference>
<dbReference type="Proteomes" id="UP000593568">
    <property type="component" value="Unassembled WGS sequence"/>
</dbReference>